<name>A0AB73GYN1_9XANT</name>
<organism evidence="1">
    <name type="scientific">Xanthomonas arboricola</name>
    <dbReference type="NCBI Taxonomy" id="56448"/>
    <lineage>
        <taxon>Bacteria</taxon>
        <taxon>Pseudomonadati</taxon>
        <taxon>Pseudomonadota</taxon>
        <taxon>Gammaproteobacteria</taxon>
        <taxon>Lysobacterales</taxon>
        <taxon>Lysobacteraceae</taxon>
        <taxon>Xanthomonas</taxon>
    </lineage>
</organism>
<accession>A0AB73GYN1</accession>
<dbReference type="Proteomes" id="UP000528595">
    <property type="component" value="Unassembled WGS sequence"/>
</dbReference>
<protein>
    <submittedName>
        <fullName evidence="1">Uncharacterized protein</fullName>
    </submittedName>
</protein>
<dbReference type="EMBL" id="JACIIQ010000010">
    <property type="protein sequence ID" value="MBB5671220.1"/>
    <property type="molecule type" value="Genomic_DNA"/>
</dbReference>
<dbReference type="AlphaFoldDB" id="A0AB73GYN1"/>
<gene>
    <name evidence="1" type="ORF">FHR65_002787</name>
</gene>
<comment type="caution">
    <text evidence="1">The sequence shown here is derived from an EMBL/GenBank/DDBJ whole genome shotgun (WGS) entry which is preliminary data.</text>
</comment>
<proteinExistence type="predicted"/>
<sequence>MRTILAERSSAAEDSASIAAIDRLCRLAALTTDSLRHH</sequence>
<reference evidence="1" key="1">
    <citation type="submission" date="2020-08" db="EMBL/GenBank/DDBJ databases">
        <title>Studying the diversity of plant-associated saprophytic bacteria and their role in host health and plant-pathogen interactions.</title>
        <authorList>
            <person name="Potnis N."/>
        </authorList>
    </citation>
    <scope>NUCLEOTIDE SEQUENCE</scope>
    <source>
        <strain evidence="1">F21</strain>
    </source>
</reference>
<evidence type="ECO:0000313" key="1">
    <source>
        <dbReference type="EMBL" id="MBB5671220.1"/>
    </source>
</evidence>